<keyword evidence="3" id="KW-1185">Reference proteome</keyword>
<keyword evidence="1" id="KW-0812">Transmembrane</keyword>
<organism evidence="2 3">
    <name type="scientific">Nitrosospira lacus</name>
    <dbReference type="NCBI Taxonomy" id="1288494"/>
    <lineage>
        <taxon>Bacteria</taxon>
        <taxon>Pseudomonadati</taxon>
        <taxon>Pseudomonadota</taxon>
        <taxon>Betaproteobacteria</taxon>
        <taxon>Nitrosomonadales</taxon>
        <taxon>Nitrosomonadaceae</taxon>
        <taxon>Nitrosospira</taxon>
    </lineage>
</organism>
<dbReference type="eggNOG" id="COG3182">
    <property type="taxonomic scope" value="Bacteria"/>
</dbReference>
<dbReference type="PANTHER" id="PTHR34219">
    <property type="entry name" value="IRON-REGULATED INNER MEMBRANE PROTEIN-RELATED"/>
    <property type="match status" value="1"/>
</dbReference>
<dbReference type="AlphaFoldDB" id="A0A1W6SNQ8"/>
<evidence type="ECO:0000313" key="2">
    <source>
        <dbReference type="EMBL" id="ARO87450.1"/>
    </source>
</evidence>
<feature type="transmembrane region" description="Helical" evidence="1">
    <location>
        <begin position="12"/>
        <end position="34"/>
    </location>
</feature>
<dbReference type="InterPro" id="IPR005625">
    <property type="entry name" value="PepSY-ass_TM"/>
</dbReference>
<name>A0A1W6SNQ8_9PROT</name>
<evidence type="ECO:0000313" key="3">
    <source>
        <dbReference type="Proteomes" id="UP000012179"/>
    </source>
</evidence>
<keyword evidence="1" id="KW-1133">Transmembrane helix</keyword>
<dbReference type="PANTHER" id="PTHR34219:SF3">
    <property type="entry name" value="BLL7967 PROTEIN"/>
    <property type="match status" value="1"/>
</dbReference>
<reference evidence="2 3" key="1">
    <citation type="journal article" date="2015" name="Int. J. Syst. Evol. Microbiol.">
        <title>Nitrosospira lacus sp. nov., a psychrotolerant, ammonia-oxidizing bacterium from sandy lake sediment.</title>
        <authorList>
            <person name="Urakawa H."/>
            <person name="Garcia J.C."/>
            <person name="Nielsen J.L."/>
            <person name="Le V.Q."/>
            <person name="Kozlowski J.A."/>
            <person name="Stein L.Y."/>
            <person name="Lim C.K."/>
            <person name="Pommerening-Roser A."/>
            <person name="Martens-Habbena W."/>
            <person name="Stahl D.A."/>
            <person name="Klotz M.G."/>
        </authorList>
    </citation>
    <scope>NUCLEOTIDE SEQUENCE [LARGE SCALE GENOMIC DNA]</scope>
    <source>
        <strain evidence="2 3">APG3</strain>
    </source>
</reference>
<evidence type="ECO:0000256" key="1">
    <source>
        <dbReference type="SAM" id="Phobius"/>
    </source>
</evidence>
<protein>
    <recommendedName>
        <fullName evidence="4">PepSY domain-containing protein</fullName>
    </recommendedName>
</protein>
<dbReference type="RefSeq" id="WP_004176207.1">
    <property type="nucleotide sequence ID" value="NZ_CP021106.3"/>
</dbReference>
<keyword evidence="1" id="KW-0472">Membrane</keyword>
<feature type="transmembrane region" description="Helical" evidence="1">
    <location>
        <begin position="189"/>
        <end position="209"/>
    </location>
</feature>
<dbReference type="EMBL" id="CP021106">
    <property type="protein sequence ID" value="ARO87450.1"/>
    <property type="molecule type" value="Genomic_DNA"/>
</dbReference>
<accession>A0A1W6SNQ8</accession>
<gene>
    <name evidence="2" type="ORF">EBAPG3_006500</name>
</gene>
<feature type="transmembrane region" description="Helical" evidence="1">
    <location>
        <begin position="333"/>
        <end position="353"/>
    </location>
</feature>
<dbReference type="OrthoDB" id="9776609at2"/>
<evidence type="ECO:0008006" key="4">
    <source>
        <dbReference type="Google" id="ProtNLM"/>
    </source>
</evidence>
<proteinExistence type="predicted"/>
<feature type="transmembrane region" description="Helical" evidence="1">
    <location>
        <begin position="138"/>
        <end position="158"/>
    </location>
</feature>
<sequence>MKTRRVVFNFHLYLGLAAGLFLVMSGLTGSMIVFRDEIEALIYPELMEVAVRDERVPVQMVLNAVKQAYPRDKLLSVRMPRTPQQTYLLKMNDAHGLFVYADPYSGELLGAHRQEDTLIGWIALLHTELLIGERGKNILGVSALLLICMSITGFVLWWPPNGIKNISRGFKISWAAPWKKLIFDMHRALGIYALLFLVIIAFTGVSLVFNKTVAEFTNFVTASPPRPAPPLSDTSGVAGATLSLDEFLNRADHILPAPTTWINFPQTPQAPLVVRKKMPEESHPNGRSFIYFDQYTSEVLLIENASQAPSGTRIFNTFYPIHIGIIGGLPTRILQVVAGVSPLVLFATGYIMWRNRRKTKSIKNTSIKWARNSASRHDK</sequence>
<dbReference type="Pfam" id="PF03929">
    <property type="entry name" value="PepSY_TM"/>
    <property type="match status" value="1"/>
</dbReference>
<dbReference type="Proteomes" id="UP000012179">
    <property type="component" value="Chromosome"/>
</dbReference>
<dbReference type="KEGG" id="nlc:EBAPG3_006500"/>